<dbReference type="PIRSF" id="PIRSF000726">
    <property type="entry name" value="Asp_kin"/>
    <property type="match status" value="1"/>
</dbReference>
<dbReference type="Proteomes" id="UP000231019">
    <property type="component" value="Unassembled WGS sequence"/>
</dbReference>
<dbReference type="InterPro" id="IPR045865">
    <property type="entry name" value="ACT-like_dom_sf"/>
</dbReference>
<evidence type="ECO:0000256" key="13">
    <source>
        <dbReference type="RuleBase" id="RU003448"/>
    </source>
</evidence>
<dbReference type="GO" id="GO:0004072">
    <property type="term" value="F:aspartate kinase activity"/>
    <property type="evidence" value="ECO:0007669"/>
    <property type="project" value="UniProtKB-EC"/>
</dbReference>
<keyword evidence="10" id="KW-0457">Lysine biosynthesis</keyword>
<comment type="caution">
    <text evidence="16">The sequence shown here is derived from an EMBL/GenBank/DDBJ whole genome shotgun (WGS) entry which is preliminary data.</text>
</comment>
<dbReference type="CDD" id="cd04923">
    <property type="entry name" value="ACT_AK-LysC-DapG-like_2"/>
    <property type="match status" value="1"/>
</dbReference>
<dbReference type="Pfam" id="PF01842">
    <property type="entry name" value="ACT"/>
    <property type="match status" value="1"/>
</dbReference>
<dbReference type="UniPathway" id="UPA00034">
    <property type="reaction ID" value="UER00015"/>
</dbReference>
<dbReference type="InterPro" id="IPR002912">
    <property type="entry name" value="ACT_dom"/>
</dbReference>
<dbReference type="NCBIfam" id="NF005155">
    <property type="entry name" value="PRK06635.1-4"/>
    <property type="match status" value="1"/>
</dbReference>
<protein>
    <recommendedName>
        <fullName evidence="13">Aspartokinase</fullName>
        <ecNumber evidence="13">2.7.2.4</ecNumber>
    </recommendedName>
</protein>
<keyword evidence="9 12" id="KW-0067">ATP-binding</keyword>
<dbReference type="Pfam" id="PF00696">
    <property type="entry name" value="AA_kinase"/>
    <property type="match status" value="1"/>
</dbReference>
<feature type="binding site" evidence="12">
    <location>
        <position position="48"/>
    </location>
    <ligand>
        <name>substrate</name>
    </ligand>
</feature>
<dbReference type="CDD" id="cd04913">
    <property type="entry name" value="ACT_AKii-LysC-BS-like_1"/>
    <property type="match status" value="1"/>
</dbReference>
<keyword evidence="7 12" id="KW-0547">Nucleotide-binding</keyword>
<evidence type="ECO:0000256" key="9">
    <source>
        <dbReference type="ARBA" id="ARBA00022840"/>
    </source>
</evidence>
<dbReference type="NCBIfam" id="NF005154">
    <property type="entry name" value="PRK06635.1-2"/>
    <property type="match status" value="1"/>
</dbReference>
<dbReference type="InterPro" id="IPR005260">
    <property type="entry name" value="Asp_kin_monofn"/>
</dbReference>
<dbReference type="NCBIfam" id="TIGR00656">
    <property type="entry name" value="asp_kin_monofn"/>
    <property type="match status" value="1"/>
</dbReference>
<evidence type="ECO:0000256" key="12">
    <source>
        <dbReference type="PIRSR" id="PIRSR000726-1"/>
    </source>
</evidence>
<feature type="binding site" evidence="12">
    <location>
        <begin position="174"/>
        <end position="175"/>
    </location>
    <ligand>
        <name>ATP</name>
        <dbReference type="ChEBI" id="CHEBI:30616"/>
    </ligand>
</feature>
<dbReference type="NCBIfam" id="TIGR00657">
    <property type="entry name" value="asp_kinases"/>
    <property type="match status" value="1"/>
</dbReference>
<dbReference type="InterPro" id="IPR041740">
    <property type="entry name" value="AKii-LysC-BS"/>
</dbReference>
<evidence type="ECO:0000256" key="1">
    <source>
        <dbReference type="ARBA" id="ARBA00004766"/>
    </source>
</evidence>
<dbReference type="PANTHER" id="PTHR21499">
    <property type="entry name" value="ASPARTATE KINASE"/>
    <property type="match status" value="1"/>
</dbReference>
<dbReference type="UniPathway" id="UPA00051">
    <property type="reaction ID" value="UER00462"/>
</dbReference>
<feature type="domain" description="ACT" evidence="15">
    <location>
        <begin position="265"/>
        <end position="339"/>
    </location>
</feature>
<dbReference type="Gene3D" id="3.40.1160.10">
    <property type="entry name" value="Acetylglutamate kinase-like"/>
    <property type="match status" value="1"/>
</dbReference>
<evidence type="ECO:0000256" key="5">
    <source>
        <dbReference type="ARBA" id="ARBA00022605"/>
    </source>
</evidence>
<reference evidence="16 17" key="1">
    <citation type="submission" date="2017-09" db="EMBL/GenBank/DDBJ databases">
        <title>Depth-based differentiation of microbial function through sediment-hosted aquifers and enrichment of novel symbionts in the deep terrestrial subsurface.</title>
        <authorList>
            <person name="Probst A.J."/>
            <person name="Ladd B."/>
            <person name="Jarett J.K."/>
            <person name="Geller-Mcgrath D.E."/>
            <person name="Sieber C.M."/>
            <person name="Emerson J.B."/>
            <person name="Anantharaman K."/>
            <person name="Thomas B.C."/>
            <person name="Malmstrom R."/>
            <person name="Stieglmeier M."/>
            <person name="Klingl A."/>
            <person name="Woyke T."/>
            <person name="Ryan C.M."/>
            <person name="Banfield J.F."/>
        </authorList>
    </citation>
    <scope>NUCLEOTIDE SEQUENCE [LARGE SCALE GENOMIC DNA]</scope>
    <source>
        <strain evidence="16">CG17_big_fil_post_rev_8_21_14_2_50_48_46</strain>
    </source>
</reference>
<dbReference type="GO" id="GO:0009089">
    <property type="term" value="P:lysine biosynthetic process via diaminopimelate"/>
    <property type="evidence" value="ECO:0007669"/>
    <property type="project" value="UniProtKB-UniPathway"/>
</dbReference>
<dbReference type="InterPro" id="IPR054352">
    <property type="entry name" value="ACT_Aspartokinase"/>
</dbReference>
<dbReference type="InterPro" id="IPR001341">
    <property type="entry name" value="Asp_kinase"/>
</dbReference>
<organism evidence="16 17">
    <name type="scientific">bacterium (Candidatus Blackallbacteria) CG17_big_fil_post_rev_8_21_14_2_50_48_46</name>
    <dbReference type="NCBI Taxonomy" id="2014261"/>
    <lineage>
        <taxon>Bacteria</taxon>
        <taxon>Candidatus Blackallbacteria</taxon>
    </lineage>
</organism>
<dbReference type="PANTHER" id="PTHR21499:SF3">
    <property type="entry name" value="ASPARTOKINASE"/>
    <property type="match status" value="1"/>
</dbReference>
<evidence type="ECO:0000256" key="4">
    <source>
        <dbReference type="ARBA" id="ARBA00010122"/>
    </source>
</evidence>
<dbReference type="PROSITE" id="PS51671">
    <property type="entry name" value="ACT"/>
    <property type="match status" value="2"/>
</dbReference>
<dbReference type="GO" id="GO:0005829">
    <property type="term" value="C:cytosol"/>
    <property type="evidence" value="ECO:0007669"/>
    <property type="project" value="TreeGrafter"/>
</dbReference>
<dbReference type="Pfam" id="PF22468">
    <property type="entry name" value="ACT_9"/>
    <property type="match status" value="1"/>
</dbReference>
<comment type="catalytic activity">
    <reaction evidence="11 13">
        <text>L-aspartate + ATP = 4-phospho-L-aspartate + ADP</text>
        <dbReference type="Rhea" id="RHEA:23776"/>
        <dbReference type="ChEBI" id="CHEBI:29991"/>
        <dbReference type="ChEBI" id="CHEBI:30616"/>
        <dbReference type="ChEBI" id="CHEBI:57535"/>
        <dbReference type="ChEBI" id="CHEBI:456216"/>
        <dbReference type="EC" id="2.7.2.4"/>
    </reaction>
</comment>
<name>A0A2M7G4V1_9BACT</name>
<comment type="pathway">
    <text evidence="1 14">Amino-acid biosynthesis; L-lysine biosynthesis via DAP pathway; (S)-tetrahydrodipicolinate from L-aspartate: step 1/4.</text>
</comment>
<comment type="pathway">
    <text evidence="2 14">Amino-acid biosynthesis; L-methionine biosynthesis via de novo pathway; L-homoserine from L-aspartate: step 1/3.</text>
</comment>
<evidence type="ECO:0000259" key="15">
    <source>
        <dbReference type="PROSITE" id="PS51671"/>
    </source>
</evidence>
<dbReference type="Gene3D" id="3.30.2130.10">
    <property type="entry name" value="VC0802-like"/>
    <property type="match status" value="1"/>
</dbReference>
<keyword evidence="6 13" id="KW-0808">Transferase</keyword>
<dbReference type="SUPFAM" id="SSF53633">
    <property type="entry name" value="Carbamate kinase-like"/>
    <property type="match status" value="1"/>
</dbReference>
<dbReference type="EMBL" id="PFFQ01000037">
    <property type="protein sequence ID" value="PIW16564.1"/>
    <property type="molecule type" value="Genomic_DNA"/>
</dbReference>
<dbReference type="InterPro" id="IPR036393">
    <property type="entry name" value="AceGlu_kinase-like_sf"/>
</dbReference>
<feature type="binding site" evidence="12">
    <location>
        <begin position="210"/>
        <end position="211"/>
    </location>
    <ligand>
        <name>ATP</name>
        <dbReference type="ChEBI" id="CHEBI:30616"/>
    </ligand>
</feature>
<keyword evidence="8 13" id="KW-0418">Kinase</keyword>
<evidence type="ECO:0000256" key="11">
    <source>
        <dbReference type="ARBA" id="ARBA00047872"/>
    </source>
</evidence>
<evidence type="ECO:0000256" key="3">
    <source>
        <dbReference type="ARBA" id="ARBA00005139"/>
    </source>
</evidence>
<dbReference type="GO" id="GO:0009090">
    <property type="term" value="P:homoserine biosynthetic process"/>
    <property type="evidence" value="ECO:0007669"/>
    <property type="project" value="TreeGrafter"/>
</dbReference>
<evidence type="ECO:0000256" key="2">
    <source>
        <dbReference type="ARBA" id="ARBA00004986"/>
    </source>
</evidence>
<evidence type="ECO:0000256" key="10">
    <source>
        <dbReference type="ARBA" id="ARBA00023154"/>
    </source>
</evidence>
<dbReference type="InterPro" id="IPR018042">
    <property type="entry name" value="Aspartate_kinase_CS"/>
</dbReference>
<dbReference type="FunFam" id="3.30.2130.10:FF:000002">
    <property type="entry name" value="Aspartokinase"/>
    <property type="match status" value="1"/>
</dbReference>
<feature type="domain" description="ACT" evidence="15">
    <location>
        <begin position="345"/>
        <end position="417"/>
    </location>
</feature>
<sequence>MSILVQKFGGSSVADVERIQNVARKVAASKEKNSEGLVVVVSAMGKTTDRLVGMAREISSQPHAREMDMLLATGEQVTIALLCMALHELGFKAVSMTGAQAGIITENRHNKAKIINIDTEAIRKLLAEDFIVVVAGFQGVTPDHQITTLGRGGSDTTAVALAGALDAPVCEIYTDVDGVYTTDPNIVSEAQKLQEISYEEMLELAQLGAKVLHPRSVECAKKYGTMVHVRSSFNTNEGTYVKPMKDLEIHRPVTGVTADARQAKVAIRHVPDRPGVAAQLFGALAEKGISVDMIIQSVQENLTNDIAFTVHEDDLTQAIAITQAVADQLGAKDVVSDGDVAKVSIVGVGMIGTPGIAAEMFEALSKAEINIQMISTSEIKISCVVQRDQVKKAMQVIHEHFVLPEDSALENQELLAL</sequence>
<gene>
    <name evidence="16" type="ORF">COW36_12415</name>
</gene>
<accession>A0A2M7G4V1</accession>
<dbReference type="InterPro" id="IPR001048">
    <property type="entry name" value="Asp/Glu/Uridylate_kinase"/>
</dbReference>
<dbReference type="GO" id="GO:0005524">
    <property type="term" value="F:ATP binding"/>
    <property type="evidence" value="ECO:0007669"/>
    <property type="project" value="UniProtKB-KW"/>
</dbReference>
<dbReference type="SUPFAM" id="SSF55021">
    <property type="entry name" value="ACT-like"/>
    <property type="match status" value="2"/>
</dbReference>
<dbReference type="CDD" id="cd04261">
    <property type="entry name" value="AAK_AKii-LysC-BS"/>
    <property type="match status" value="1"/>
</dbReference>
<keyword evidence="5 14" id="KW-0028">Amino-acid biosynthesis</keyword>
<dbReference type="PROSITE" id="PS00324">
    <property type="entry name" value="ASPARTOKINASE"/>
    <property type="match status" value="1"/>
</dbReference>
<proteinExistence type="inferred from homology"/>
<feature type="binding site" evidence="12">
    <location>
        <begin position="7"/>
        <end position="10"/>
    </location>
    <ligand>
        <name>ATP</name>
        <dbReference type="ChEBI" id="CHEBI:30616"/>
    </ligand>
</feature>
<evidence type="ECO:0000256" key="14">
    <source>
        <dbReference type="RuleBase" id="RU004249"/>
    </source>
</evidence>
<feature type="binding site" evidence="12">
    <location>
        <position position="75"/>
    </location>
    <ligand>
        <name>substrate</name>
    </ligand>
</feature>
<comment type="similarity">
    <text evidence="4 13">Belongs to the aspartokinase family.</text>
</comment>
<dbReference type="FunFam" id="3.40.1160.10:FF:000002">
    <property type="entry name" value="Aspartokinase"/>
    <property type="match status" value="1"/>
</dbReference>
<evidence type="ECO:0000256" key="6">
    <source>
        <dbReference type="ARBA" id="ARBA00022679"/>
    </source>
</evidence>
<dbReference type="EC" id="2.7.2.4" evidence="13"/>
<dbReference type="AlphaFoldDB" id="A0A2M7G4V1"/>
<dbReference type="GO" id="GO:0009088">
    <property type="term" value="P:threonine biosynthetic process"/>
    <property type="evidence" value="ECO:0007669"/>
    <property type="project" value="UniProtKB-UniPathway"/>
</dbReference>
<evidence type="ECO:0000256" key="8">
    <source>
        <dbReference type="ARBA" id="ARBA00022777"/>
    </source>
</evidence>
<dbReference type="UniPathway" id="UPA00050">
    <property type="reaction ID" value="UER00461"/>
</dbReference>
<comment type="pathway">
    <text evidence="3 14">Amino-acid biosynthesis; L-threonine biosynthesis; L-threonine from L-aspartate: step 1/5.</text>
</comment>
<evidence type="ECO:0000313" key="16">
    <source>
        <dbReference type="EMBL" id="PIW16564.1"/>
    </source>
</evidence>
<feature type="binding site" evidence="12">
    <location>
        <position position="180"/>
    </location>
    <ligand>
        <name>ATP</name>
        <dbReference type="ChEBI" id="CHEBI:30616"/>
    </ligand>
</feature>
<evidence type="ECO:0000256" key="7">
    <source>
        <dbReference type="ARBA" id="ARBA00022741"/>
    </source>
</evidence>
<evidence type="ECO:0000313" key="17">
    <source>
        <dbReference type="Proteomes" id="UP000231019"/>
    </source>
</evidence>